<dbReference type="InterPro" id="IPR009003">
    <property type="entry name" value="Peptidase_S1_PA"/>
</dbReference>
<dbReference type="InterPro" id="IPR001254">
    <property type="entry name" value="Trypsin_dom"/>
</dbReference>
<dbReference type="CDD" id="cd00190">
    <property type="entry name" value="Tryp_SPc"/>
    <property type="match status" value="1"/>
</dbReference>
<keyword evidence="3" id="KW-0325">Glycoprotein</keyword>
<keyword evidence="2" id="KW-1015">Disulfide bond</keyword>
<name>A0A9P0KV83_ACAOB</name>
<feature type="domain" description="Peptidase S1" evidence="6">
    <location>
        <begin position="82"/>
        <end position="326"/>
    </location>
</feature>
<dbReference type="Pfam" id="PF00089">
    <property type="entry name" value="Trypsin"/>
    <property type="match status" value="1"/>
</dbReference>
<dbReference type="SUPFAM" id="SSF50494">
    <property type="entry name" value="Trypsin-like serine proteases"/>
    <property type="match status" value="1"/>
</dbReference>
<dbReference type="InterPro" id="IPR001314">
    <property type="entry name" value="Peptidase_S1A"/>
</dbReference>
<dbReference type="PROSITE" id="PS00135">
    <property type="entry name" value="TRYPSIN_SER"/>
    <property type="match status" value="1"/>
</dbReference>
<dbReference type="InterPro" id="IPR043504">
    <property type="entry name" value="Peptidase_S1_PA_chymotrypsin"/>
</dbReference>
<reference evidence="7" key="1">
    <citation type="submission" date="2022-03" db="EMBL/GenBank/DDBJ databases">
        <authorList>
            <person name="Sayadi A."/>
        </authorList>
    </citation>
    <scope>NUCLEOTIDE SEQUENCE</scope>
</reference>
<evidence type="ECO:0000256" key="5">
    <source>
        <dbReference type="RuleBase" id="RU363034"/>
    </source>
</evidence>
<keyword evidence="5" id="KW-0720">Serine protease</keyword>
<dbReference type="PROSITE" id="PS00134">
    <property type="entry name" value="TRYPSIN_HIS"/>
    <property type="match status" value="1"/>
</dbReference>
<dbReference type="FunFam" id="2.40.10.10:FF:000028">
    <property type="entry name" value="Serine protease easter"/>
    <property type="match status" value="1"/>
</dbReference>
<dbReference type="SMART" id="SM00020">
    <property type="entry name" value="Tryp_SPc"/>
    <property type="match status" value="1"/>
</dbReference>
<evidence type="ECO:0000256" key="3">
    <source>
        <dbReference type="ARBA" id="ARBA00023180"/>
    </source>
</evidence>
<evidence type="ECO:0000256" key="4">
    <source>
        <dbReference type="ARBA" id="ARBA00024195"/>
    </source>
</evidence>
<accession>A0A9P0KV83</accession>
<keyword evidence="1" id="KW-0732">Signal</keyword>
<keyword evidence="5" id="KW-0645">Protease</keyword>
<comment type="similarity">
    <text evidence="4">Belongs to the peptidase S1 family. CLIP subfamily.</text>
</comment>
<proteinExistence type="inferred from homology"/>
<dbReference type="InterPro" id="IPR033116">
    <property type="entry name" value="TRYPSIN_SER"/>
</dbReference>
<evidence type="ECO:0000259" key="6">
    <source>
        <dbReference type="PROSITE" id="PS50240"/>
    </source>
</evidence>
<gene>
    <name evidence="7" type="ORF">ACAOBT_LOCUS15528</name>
</gene>
<evidence type="ECO:0000256" key="2">
    <source>
        <dbReference type="ARBA" id="ARBA00023157"/>
    </source>
</evidence>
<evidence type="ECO:0000256" key="1">
    <source>
        <dbReference type="ARBA" id="ARBA00022729"/>
    </source>
</evidence>
<sequence length="326" mass="36964">MFTFSCNNTEMNSCYIFSIKVGTVQLNLVRKIYEMSIHILIFSLCIAAIIAADHDVSHHPNWKYLDSEKCGYTRYQETKYKIVSGKAALLGEFPWIVRLGRKYRNFLFFDCAGTLINRYYVLTAGHCDKRDDVARLGENYNDSPVDCDAYECAPGVQDIKVDKYLEFGFEPRTHYRDLMLVKLREPAQFNEYVVPACLPKGPILKTDFLGKTVQIAGWGFSNVRTRYVPSNLQYIGAPVLSRQVCSNIFINKLTESQMCIGFESGKDSCAGDSGGPVTKNLIVDGKRRHYLLGLVSYGMINCGHGPAVYTNVSYYMKDILDKIEKN</sequence>
<dbReference type="EMBL" id="CAKOFQ010006938">
    <property type="protein sequence ID" value="CAH1983357.1"/>
    <property type="molecule type" value="Genomic_DNA"/>
</dbReference>
<dbReference type="InterPro" id="IPR051487">
    <property type="entry name" value="Ser/Thr_Proteases_Immune/Dev"/>
</dbReference>
<dbReference type="PROSITE" id="PS50240">
    <property type="entry name" value="TRYPSIN_DOM"/>
    <property type="match status" value="1"/>
</dbReference>
<keyword evidence="8" id="KW-1185">Reference proteome</keyword>
<dbReference type="Gene3D" id="2.40.10.10">
    <property type="entry name" value="Trypsin-like serine proteases"/>
    <property type="match status" value="2"/>
</dbReference>
<dbReference type="GO" id="GO:0006508">
    <property type="term" value="P:proteolysis"/>
    <property type="evidence" value="ECO:0007669"/>
    <property type="project" value="UniProtKB-KW"/>
</dbReference>
<organism evidence="7 8">
    <name type="scientific">Acanthoscelides obtectus</name>
    <name type="common">Bean weevil</name>
    <name type="synonym">Bruchus obtectus</name>
    <dbReference type="NCBI Taxonomy" id="200917"/>
    <lineage>
        <taxon>Eukaryota</taxon>
        <taxon>Metazoa</taxon>
        <taxon>Ecdysozoa</taxon>
        <taxon>Arthropoda</taxon>
        <taxon>Hexapoda</taxon>
        <taxon>Insecta</taxon>
        <taxon>Pterygota</taxon>
        <taxon>Neoptera</taxon>
        <taxon>Endopterygota</taxon>
        <taxon>Coleoptera</taxon>
        <taxon>Polyphaga</taxon>
        <taxon>Cucujiformia</taxon>
        <taxon>Chrysomeloidea</taxon>
        <taxon>Chrysomelidae</taxon>
        <taxon>Bruchinae</taxon>
        <taxon>Bruchini</taxon>
        <taxon>Acanthoscelides</taxon>
    </lineage>
</organism>
<dbReference type="Proteomes" id="UP001152888">
    <property type="component" value="Unassembled WGS sequence"/>
</dbReference>
<evidence type="ECO:0000313" key="8">
    <source>
        <dbReference type="Proteomes" id="UP001152888"/>
    </source>
</evidence>
<dbReference type="PRINTS" id="PR00722">
    <property type="entry name" value="CHYMOTRYPSIN"/>
</dbReference>
<dbReference type="GO" id="GO:0004252">
    <property type="term" value="F:serine-type endopeptidase activity"/>
    <property type="evidence" value="ECO:0007669"/>
    <property type="project" value="InterPro"/>
</dbReference>
<keyword evidence="5" id="KW-0378">Hydrolase</keyword>
<dbReference type="PANTHER" id="PTHR24256">
    <property type="entry name" value="TRYPTASE-RELATED"/>
    <property type="match status" value="1"/>
</dbReference>
<dbReference type="AlphaFoldDB" id="A0A9P0KV83"/>
<dbReference type="OrthoDB" id="547031at2759"/>
<comment type="caution">
    <text evidence="7">The sequence shown here is derived from an EMBL/GenBank/DDBJ whole genome shotgun (WGS) entry which is preliminary data.</text>
</comment>
<dbReference type="InterPro" id="IPR018114">
    <property type="entry name" value="TRYPSIN_HIS"/>
</dbReference>
<evidence type="ECO:0000313" key="7">
    <source>
        <dbReference type="EMBL" id="CAH1983357.1"/>
    </source>
</evidence>
<protein>
    <recommendedName>
        <fullName evidence="6">Peptidase S1 domain-containing protein</fullName>
    </recommendedName>
</protein>